<reference evidence="6" key="2">
    <citation type="submission" date="2025-09" db="UniProtKB">
        <authorList>
            <consortium name="Ensembl"/>
        </authorList>
    </citation>
    <scope>IDENTIFICATION</scope>
</reference>
<keyword evidence="3" id="KW-1052">Target cell membrane</keyword>
<comment type="subcellular location">
    <subcellularLocation>
        <location evidence="2">Nematocyst</location>
    </subcellularLocation>
    <subcellularLocation>
        <location evidence="1">Target cell membrane</location>
    </subcellularLocation>
</comment>
<dbReference type="SUPFAM" id="SSF63724">
    <property type="entry name" value="Cytolysin/lectin"/>
    <property type="match status" value="1"/>
</dbReference>
<evidence type="ECO:0000256" key="1">
    <source>
        <dbReference type="ARBA" id="ARBA00004175"/>
    </source>
</evidence>
<dbReference type="PANTHER" id="PTHR40388:SF2">
    <property type="entry name" value="ACTINOPORIN-LIKE PROTEIN"/>
    <property type="match status" value="1"/>
</dbReference>
<keyword evidence="4" id="KW-0472">Membrane</keyword>
<evidence type="ECO:0000256" key="4">
    <source>
        <dbReference type="ARBA" id="ARBA00023298"/>
    </source>
</evidence>
<dbReference type="Gene3D" id="2.60.270.20">
    <property type="entry name" value="Cytolysin/lectin"/>
    <property type="match status" value="1"/>
</dbReference>
<dbReference type="GeneTree" id="ENSGT00940000177763"/>
<sequence length="194" mass="21416">NLYSFLRNIMEVINVAADVVMASITVTQAIINSVPSRECNIEITNFSDLYVLKNPGMFLCRGVCVKPLPTRILPSGCGGAFFAKTPRTRFGFSGVITYDLLNSSTGKITEQMALFFKVPYDLNFKANVHAVGVFDVCKGCKVNLHEEMANKTDVTFIRGNAKGPSLTHKSKDVTISATIFVSWICWNLKMGENM</sequence>
<evidence type="ECO:0000313" key="6">
    <source>
        <dbReference type="Ensembl" id="ENSXCOP00000027016.1"/>
    </source>
</evidence>
<dbReference type="AlphaFoldDB" id="A0A3B5MU43"/>
<keyword evidence="5" id="KW-0166">Nematocyst</keyword>
<keyword evidence="4" id="KW-1053">Target membrane</keyword>
<dbReference type="PANTHER" id="PTHR40388">
    <property type="entry name" value="BRYOPORIN"/>
    <property type="match status" value="1"/>
</dbReference>
<dbReference type="GO" id="GO:0044218">
    <property type="term" value="C:other organism cell membrane"/>
    <property type="evidence" value="ECO:0007669"/>
    <property type="project" value="UniProtKB-KW"/>
</dbReference>
<protein>
    <submittedName>
        <fullName evidence="6">Uncharacterized protein</fullName>
    </submittedName>
</protein>
<evidence type="ECO:0000313" key="7">
    <source>
        <dbReference type="Proteomes" id="UP000261380"/>
    </source>
</evidence>
<evidence type="ECO:0000256" key="3">
    <source>
        <dbReference type="ARBA" id="ARBA00022537"/>
    </source>
</evidence>
<proteinExistence type="predicted"/>
<dbReference type="InterPro" id="IPR050677">
    <property type="entry name" value="Actinoporin_PFT"/>
</dbReference>
<reference evidence="6" key="1">
    <citation type="submission" date="2025-08" db="UniProtKB">
        <authorList>
            <consortium name="Ensembl"/>
        </authorList>
    </citation>
    <scope>IDENTIFICATION</scope>
</reference>
<evidence type="ECO:0000256" key="2">
    <source>
        <dbReference type="ARBA" id="ARBA00004532"/>
    </source>
</evidence>
<name>A0A3B5MU43_9TELE</name>
<dbReference type="InterPro" id="IPR015926">
    <property type="entry name" value="Cytolysin/lectin"/>
</dbReference>
<evidence type="ECO:0000256" key="5">
    <source>
        <dbReference type="ARBA" id="ARBA00023331"/>
    </source>
</evidence>
<dbReference type="Proteomes" id="UP000261380">
    <property type="component" value="Unplaced"/>
</dbReference>
<keyword evidence="7" id="KW-1185">Reference proteome</keyword>
<dbReference type="Ensembl" id="ENSXCOT00000027349.1">
    <property type="protein sequence ID" value="ENSXCOP00000027016.1"/>
    <property type="gene ID" value="ENSXCOG00000020181.1"/>
</dbReference>
<organism evidence="6 7">
    <name type="scientific">Xiphophorus couchianus</name>
    <name type="common">Monterrey platyfish</name>
    <dbReference type="NCBI Taxonomy" id="32473"/>
    <lineage>
        <taxon>Eukaryota</taxon>
        <taxon>Metazoa</taxon>
        <taxon>Chordata</taxon>
        <taxon>Craniata</taxon>
        <taxon>Vertebrata</taxon>
        <taxon>Euteleostomi</taxon>
        <taxon>Actinopterygii</taxon>
        <taxon>Neopterygii</taxon>
        <taxon>Teleostei</taxon>
        <taxon>Neoteleostei</taxon>
        <taxon>Acanthomorphata</taxon>
        <taxon>Ovalentaria</taxon>
        <taxon>Atherinomorphae</taxon>
        <taxon>Cyprinodontiformes</taxon>
        <taxon>Poeciliidae</taxon>
        <taxon>Poeciliinae</taxon>
        <taxon>Xiphophorus</taxon>
    </lineage>
</organism>
<dbReference type="GO" id="GO:0042151">
    <property type="term" value="C:nematocyst"/>
    <property type="evidence" value="ECO:0007669"/>
    <property type="project" value="UniProtKB-SubCell"/>
</dbReference>
<accession>A0A3B5MU43</accession>